<dbReference type="InterPro" id="IPR046469">
    <property type="entry name" value="SAM_HAT_N"/>
</dbReference>
<reference evidence="4 5" key="1">
    <citation type="submission" date="2013-05" db="EMBL/GenBank/DDBJ databases">
        <authorList>
            <person name="Richards V.P."/>
            <person name="Durkin S.A.S."/>
            <person name="Kim M."/>
            <person name="Pavinski Bitar P.D."/>
            <person name="Stanhope M.J."/>
            <person name="Town C.D."/>
            <person name="Venter J.C."/>
        </authorList>
    </citation>
    <scope>NUCLEOTIDE SEQUENCE [LARGE SCALE GENOMIC DNA]</scope>
    <source>
        <strain evidence="4 5">LMG 14747</strain>
    </source>
</reference>
<evidence type="ECO:0000313" key="4">
    <source>
        <dbReference type="EMBL" id="ESV53737.1"/>
    </source>
</evidence>
<feature type="domain" description="S-adenosyl-l-methionine hydroxide adenosyltransferase N-terminal" evidence="3">
    <location>
        <begin position="6"/>
        <end position="155"/>
    </location>
</feature>
<sequence length="221" mass="24474">MVNNLLVLQSDFGLVDGAVSAMIGVALQEEPSLGVHHLTHDITPYNTFEASYRLFQTIEYWPEGTTFVSVVDPGVGSDRKSVVALTEGNQYIVTPDNGTLSYIKRHAGIKAVREISEVANRRKNTEHSYTFHGRDVYAYTGAKLASGHISFEEVGPELSVENIVEVPEVETQVTETKVSGAIDILDVRFGSLWTSISREDFQTLSPEFGDRFEVTISHHDL</sequence>
<accession>V6YYL7</accession>
<dbReference type="GO" id="GO:0000428">
    <property type="term" value="C:DNA-directed RNA polymerase complex"/>
    <property type="evidence" value="ECO:0007669"/>
    <property type="project" value="UniProtKB-KW"/>
</dbReference>
<comment type="caution">
    <text evidence="4">The sequence shown here is derived from an EMBL/GenBank/DDBJ whole genome shotgun (WGS) entry which is preliminary data.</text>
</comment>
<dbReference type="Proteomes" id="UP000018482">
    <property type="component" value="Unassembled WGS sequence"/>
</dbReference>
<keyword evidence="4" id="KW-0240">DNA-directed RNA polymerase</keyword>
<dbReference type="Pfam" id="PF01887">
    <property type="entry name" value="SAM_HAT_N"/>
    <property type="match status" value="1"/>
</dbReference>
<evidence type="ECO:0000256" key="1">
    <source>
        <dbReference type="ARBA" id="ARBA00022691"/>
    </source>
</evidence>
<dbReference type="EMBL" id="ANQC01000005">
    <property type="protein sequence ID" value="ESV53737.1"/>
    <property type="molecule type" value="Genomic_DNA"/>
</dbReference>
<evidence type="ECO:0000259" key="3">
    <source>
        <dbReference type="Pfam" id="PF01887"/>
    </source>
</evidence>
<name>V6YYL7_STRAG</name>
<dbReference type="PIRSF" id="PIRSF006779">
    <property type="entry name" value="UCP006779"/>
    <property type="match status" value="1"/>
</dbReference>
<keyword evidence="1" id="KW-0949">S-adenosyl-L-methionine</keyword>
<dbReference type="eggNOG" id="COG1912">
    <property type="taxonomic scope" value="Bacteria"/>
</dbReference>
<evidence type="ECO:0000256" key="2">
    <source>
        <dbReference type="ARBA" id="ARBA00024035"/>
    </source>
</evidence>
<dbReference type="Gene3D" id="2.40.30.90">
    <property type="entry name" value="Bacterial fluorinating enzyme like"/>
    <property type="match status" value="1"/>
</dbReference>
<proteinExistence type="inferred from homology"/>
<dbReference type="InterPro" id="IPR023228">
    <property type="entry name" value="SAM_OH_AdoTrfase_N_sf"/>
</dbReference>
<dbReference type="PANTHER" id="PTHR35092:SF1">
    <property type="entry name" value="CHLORINASE MJ1651"/>
    <property type="match status" value="1"/>
</dbReference>
<dbReference type="AlphaFoldDB" id="V6YYL7"/>
<dbReference type="InterPro" id="IPR002747">
    <property type="entry name" value="SAM_OH_AdoTrfase"/>
</dbReference>
<dbReference type="PANTHER" id="PTHR35092">
    <property type="entry name" value="CHLORINASE MJ1651"/>
    <property type="match status" value="1"/>
</dbReference>
<dbReference type="SUPFAM" id="SSF101852">
    <property type="entry name" value="Bacterial fluorinating enzyme, C-terminal domain"/>
    <property type="match status" value="1"/>
</dbReference>
<dbReference type="Gene3D" id="3.40.50.10790">
    <property type="entry name" value="S-adenosyl-l-methionine hydroxide adenosyltransferase, N-terminal"/>
    <property type="match status" value="1"/>
</dbReference>
<dbReference type="InterPro" id="IPR023227">
    <property type="entry name" value="SAM_OH_AdoTrfase_C_sf"/>
</dbReference>
<evidence type="ECO:0000313" key="5">
    <source>
        <dbReference type="Proteomes" id="UP000018482"/>
    </source>
</evidence>
<comment type="similarity">
    <text evidence="2">Belongs to the SAM hydrolase / SAM-dependent halogenase family.</text>
</comment>
<gene>
    <name evidence="4" type="ORF">SAG0136_00340</name>
</gene>
<keyword evidence="4" id="KW-0804">Transcription</keyword>
<protein>
    <submittedName>
        <fullName evidence="4">DNA-directed RNA polymerase subunit delta</fullName>
    </submittedName>
</protein>
<organism evidence="4 5">
    <name type="scientific">Streptococcus agalactiae LMG 14747</name>
    <dbReference type="NCBI Taxonomy" id="1154860"/>
    <lineage>
        <taxon>Bacteria</taxon>
        <taxon>Bacillati</taxon>
        <taxon>Bacillota</taxon>
        <taxon>Bacilli</taxon>
        <taxon>Lactobacillales</taxon>
        <taxon>Streptococcaceae</taxon>
        <taxon>Streptococcus</taxon>
    </lineage>
</organism>
<dbReference type="SUPFAM" id="SSF102522">
    <property type="entry name" value="Bacterial fluorinating enzyme, N-terminal domain"/>
    <property type="match status" value="1"/>
</dbReference>